<feature type="signal peptide" evidence="3">
    <location>
        <begin position="1"/>
        <end position="23"/>
    </location>
</feature>
<evidence type="ECO:0000313" key="6">
    <source>
        <dbReference type="Proteomes" id="UP001519460"/>
    </source>
</evidence>
<evidence type="ECO:0000256" key="3">
    <source>
        <dbReference type="SAM" id="SignalP"/>
    </source>
</evidence>
<reference evidence="5 6" key="1">
    <citation type="journal article" date="2023" name="Sci. Data">
        <title>Genome assembly of the Korean intertidal mud-creeper Batillaria attramentaria.</title>
        <authorList>
            <person name="Patra A.K."/>
            <person name="Ho P.T."/>
            <person name="Jun S."/>
            <person name="Lee S.J."/>
            <person name="Kim Y."/>
            <person name="Won Y.J."/>
        </authorList>
    </citation>
    <scope>NUCLEOTIDE SEQUENCE [LARGE SCALE GENOMIC DNA]</scope>
    <source>
        <strain evidence="5">Wonlab-2016</strain>
    </source>
</reference>
<dbReference type="EMBL" id="JACVVK020000347">
    <property type="protein sequence ID" value="KAK7477531.1"/>
    <property type="molecule type" value="Genomic_DNA"/>
</dbReference>
<dbReference type="InterPro" id="IPR007110">
    <property type="entry name" value="Ig-like_dom"/>
</dbReference>
<feature type="transmembrane region" description="Helical" evidence="2">
    <location>
        <begin position="513"/>
        <end position="542"/>
    </location>
</feature>
<dbReference type="SUPFAM" id="SSF48726">
    <property type="entry name" value="Immunoglobulin"/>
    <property type="match status" value="1"/>
</dbReference>
<dbReference type="Gene3D" id="2.60.40.10">
    <property type="entry name" value="Immunoglobulins"/>
    <property type="match status" value="1"/>
</dbReference>
<keyword evidence="2" id="KW-0472">Membrane</keyword>
<keyword evidence="6" id="KW-1185">Reference proteome</keyword>
<dbReference type="Proteomes" id="UP001519460">
    <property type="component" value="Unassembled WGS sequence"/>
</dbReference>
<feature type="region of interest" description="Disordered" evidence="1">
    <location>
        <begin position="554"/>
        <end position="614"/>
    </location>
</feature>
<dbReference type="InterPro" id="IPR013783">
    <property type="entry name" value="Ig-like_fold"/>
</dbReference>
<evidence type="ECO:0000256" key="2">
    <source>
        <dbReference type="SAM" id="Phobius"/>
    </source>
</evidence>
<organism evidence="5 6">
    <name type="scientific">Batillaria attramentaria</name>
    <dbReference type="NCBI Taxonomy" id="370345"/>
    <lineage>
        <taxon>Eukaryota</taxon>
        <taxon>Metazoa</taxon>
        <taxon>Spiralia</taxon>
        <taxon>Lophotrochozoa</taxon>
        <taxon>Mollusca</taxon>
        <taxon>Gastropoda</taxon>
        <taxon>Caenogastropoda</taxon>
        <taxon>Sorbeoconcha</taxon>
        <taxon>Cerithioidea</taxon>
        <taxon>Batillariidae</taxon>
        <taxon>Batillaria</taxon>
    </lineage>
</organism>
<keyword evidence="2" id="KW-0812">Transmembrane</keyword>
<protein>
    <recommendedName>
        <fullName evidence="4">Ig-like domain-containing protein</fullName>
    </recommendedName>
</protein>
<evidence type="ECO:0000256" key="1">
    <source>
        <dbReference type="SAM" id="MobiDB-lite"/>
    </source>
</evidence>
<feature type="compositionally biased region" description="Basic and acidic residues" evidence="1">
    <location>
        <begin position="591"/>
        <end position="614"/>
    </location>
</feature>
<name>A0ABD0JR09_9CAEN</name>
<sequence>MFVRKGPVYILGCLLMLSASSLCQDPPSVPTLTLSPARISENQDVTIICQAYGSPTPTITLTNQDTGDLSPLVHTWSSLRCEDAARFTCTAAIGIGRDEQASFDLLVQCKPRISSDIQEIYTQLFPDTATSISFDTTAYPTPTRQNLTYLGPTLSPRHAPTEVKDIVLGAYCGQKSKWGGPLYSASCHVTVYNVTSREADGFYGLTVANELGQADYVFEVTTKNALLLPCESGMVQVAHNTHNFSLTCTQYRGGVTWLFKPPGDSSSERTLGWCSDTFCKLTRDVISSLPPELFTLTPLTESSSRLDLSGTATGWGYSGYMYRCRDELRTTTCQVDIVSSDADTMQASSSTLTSTSRESQASMTTSTVSTPITVTGRTAPSAESPSVSQAVVTVESSSVSKAVVTVESPSVSKAVVTVESPSVSKAVVTVESPSVSKAVVTVESPSVSKAVVTVESPSVSKAVVTVESPSVSKAVVTVESPSVSKAVVTVESPSPTRPSPPVTPAGDQPACTLTAWVIGLAVCAVLIALLVLCDVVFCCWLCRRGWVIPCAGNQQQPSEPEPLETDVDGYLTPVGLLGEPSTEPTGPYDSLHMDDVGLRSPYDEIGRHGDQSTA</sequence>
<gene>
    <name evidence="5" type="ORF">BaRGS_00031216</name>
</gene>
<keyword evidence="2" id="KW-1133">Transmembrane helix</keyword>
<feature type="region of interest" description="Disordered" evidence="1">
    <location>
        <begin position="487"/>
        <end position="506"/>
    </location>
</feature>
<feature type="domain" description="Ig-like" evidence="4">
    <location>
        <begin position="27"/>
        <end position="104"/>
    </location>
</feature>
<comment type="caution">
    <text evidence="5">The sequence shown here is derived from an EMBL/GenBank/DDBJ whole genome shotgun (WGS) entry which is preliminary data.</text>
</comment>
<evidence type="ECO:0000259" key="4">
    <source>
        <dbReference type="PROSITE" id="PS50835"/>
    </source>
</evidence>
<proteinExistence type="predicted"/>
<feature type="chain" id="PRO_5044772816" description="Ig-like domain-containing protein" evidence="3">
    <location>
        <begin position="24"/>
        <end position="614"/>
    </location>
</feature>
<keyword evidence="3" id="KW-0732">Signal</keyword>
<accession>A0ABD0JR09</accession>
<feature type="region of interest" description="Disordered" evidence="1">
    <location>
        <begin position="344"/>
        <end position="368"/>
    </location>
</feature>
<dbReference type="InterPro" id="IPR036179">
    <property type="entry name" value="Ig-like_dom_sf"/>
</dbReference>
<dbReference type="PROSITE" id="PS50835">
    <property type="entry name" value="IG_LIKE"/>
    <property type="match status" value="1"/>
</dbReference>
<evidence type="ECO:0000313" key="5">
    <source>
        <dbReference type="EMBL" id="KAK7477531.1"/>
    </source>
</evidence>
<dbReference type="AlphaFoldDB" id="A0ABD0JR09"/>